<evidence type="ECO:0000313" key="3">
    <source>
        <dbReference type="Proteomes" id="UP000192596"/>
    </source>
</evidence>
<evidence type="ECO:0000256" key="1">
    <source>
        <dbReference type="SAM" id="MobiDB-lite"/>
    </source>
</evidence>
<dbReference type="AlphaFoldDB" id="A0A1V8SID5"/>
<protein>
    <submittedName>
        <fullName evidence="2">Uncharacterized protein</fullName>
    </submittedName>
</protein>
<organism evidence="2 3">
    <name type="scientific">Cryoendolithus antarcticus</name>
    <dbReference type="NCBI Taxonomy" id="1507870"/>
    <lineage>
        <taxon>Eukaryota</taxon>
        <taxon>Fungi</taxon>
        <taxon>Dikarya</taxon>
        <taxon>Ascomycota</taxon>
        <taxon>Pezizomycotina</taxon>
        <taxon>Dothideomycetes</taxon>
        <taxon>Dothideomycetidae</taxon>
        <taxon>Cladosporiales</taxon>
        <taxon>Cladosporiaceae</taxon>
        <taxon>Cryoendolithus</taxon>
    </lineage>
</organism>
<feature type="region of interest" description="Disordered" evidence="1">
    <location>
        <begin position="16"/>
        <end position="46"/>
    </location>
</feature>
<dbReference type="Proteomes" id="UP000192596">
    <property type="component" value="Unassembled WGS sequence"/>
</dbReference>
<accession>A0A1V8SID5</accession>
<keyword evidence="3" id="KW-1185">Reference proteome</keyword>
<sequence>MDISIIHIFPNLRAARMTEPPRPAQPESEGVRQSPPPYTRNGTPSEFYRPDAFTVPINIRYLQPNVPLPDGGIATARKVMDTILLFESMSYDDLFSVIREKLHSLGVSVTGQRGLLVAKGGLDAGTGHRYLDLFNTRRSEAVVDRDDWASVLRGLREGQWDRLTYTHVC</sequence>
<gene>
    <name evidence="2" type="ORF">B0A48_15297</name>
</gene>
<comment type="caution">
    <text evidence="2">The sequence shown here is derived from an EMBL/GenBank/DDBJ whole genome shotgun (WGS) entry which is preliminary data.</text>
</comment>
<evidence type="ECO:0000313" key="2">
    <source>
        <dbReference type="EMBL" id="OQN98631.1"/>
    </source>
</evidence>
<name>A0A1V8SID5_9PEZI</name>
<proteinExistence type="predicted"/>
<dbReference type="EMBL" id="NAJO01000044">
    <property type="protein sequence ID" value="OQN98631.1"/>
    <property type="molecule type" value="Genomic_DNA"/>
</dbReference>
<dbReference type="InParanoid" id="A0A1V8SID5"/>
<reference evidence="3" key="1">
    <citation type="submission" date="2017-03" db="EMBL/GenBank/DDBJ databases">
        <title>Genomes of endolithic fungi from Antarctica.</title>
        <authorList>
            <person name="Coleine C."/>
            <person name="Masonjones S."/>
            <person name="Stajich J.E."/>
        </authorList>
    </citation>
    <scope>NUCLEOTIDE SEQUENCE [LARGE SCALE GENOMIC DNA]</scope>
    <source>
        <strain evidence="3">CCFEE 5527</strain>
    </source>
</reference>